<dbReference type="PANTHER" id="PTHR33164:SF43">
    <property type="entry name" value="HTH-TYPE TRANSCRIPTIONAL REPRESSOR YETL"/>
    <property type="match status" value="1"/>
</dbReference>
<evidence type="ECO:0000313" key="4">
    <source>
        <dbReference type="Proteomes" id="UP000278907"/>
    </source>
</evidence>
<dbReference type="SUPFAM" id="SSF46785">
    <property type="entry name" value="Winged helix' DNA-binding domain"/>
    <property type="match status" value="1"/>
</dbReference>
<dbReference type="Gene3D" id="1.10.10.10">
    <property type="entry name" value="Winged helix-like DNA-binding domain superfamily/Winged helix DNA-binding domain"/>
    <property type="match status" value="1"/>
</dbReference>
<accession>A0ABX9QJ45</accession>
<dbReference type="InterPro" id="IPR000835">
    <property type="entry name" value="HTH_MarR-typ"/>
</dbReference>
<feature type="region of interest" description="Disordered" evidence="1">
    <location>
        <begin position="158"/>
        <end position="184"/>
    </location>
</feature>
<comment type="caution">
    <text evidence="3">The sequence shown here is derived from an EMBL/GenBank/DDBJ whole genome shotgun (WGS) entry which is preliminary data.</text>
</comment>
<dbReference type="Proteomes" id="UP000278907">
    <property type="component" value="Unassembled WGS sequence"/>
</dbReference>
<organism evidence="3 4">
    <name type="scientific">Corallococcus praedator</name>
    <dbReference type="NCBI Taxonomy" id="2316724"/>
    <lineage>
        <taxon>Bacteria</taxon>
        <taxon>Pseudomonadati</taxon>
        <taxon>Myxococcota</taxon>
        <taxon>Myxococcia</taxon>
        <taxon>Myxococcales</taxon>
        <taxon>Cystobacterineae</taxon>
        <taxon>Myxococcaceae</taxon>
        <taxon>Corallococcus</taxon>
    </lineage>
</organism>
<name>A0ABX9QJ45_9BACT</name>
<dbReference type="InterPro" id="IPR036390">
    <property type="entry name" value="WH_DNA-bd_sf"/>
</dbReference>
<proteinExistence type="predicted"/>
<gene>
    <name evidence="3" type="ORF">D7Y13_18435</name>
</gene>
<dbReference type="InterPro" id="IPR036388">
    <property type="entry name" value="WH-like_DNA-bd_sf"/>
</dbReference>
<dbReference type="EMBL" id="RAWI01000130">
    <property type="protein sequence ID" value="RKI07209.1"/>
    <property type="molecule type" value="Genomic_DNA"/>
</dbReference>
<reference evidence="3 4" key="1">
    <citation type="submission" date="2018-09" db="EMBL/GenBank/DDBJ databases">
        <authorList>
            <person name="Livingstone P.G."/>
            <person name="Whitworth D.E."/>
        </authorList>
    </citation>
    <scope>NUCLEOTIDE SEQUENCE [LARGE SCALE GENOMIC DNA]</scope>
    <source>
        <strain evidence="3 4">CA031B</strain>
    </source>
</reference>
<keyword evidence="4" id="KW-1185">Reference proteome</keyword>
<dbReference type="InterPro" id="IPR039422">
    <property type="entry name" value="MarR/SlyA-like"/>
</dbReference>
<evidence type="ECO:0000259" key="2">
    <source>
        <dbReference type="PROSITE" id="PS50995"/>
    </source>
</evidence>
<sequence length="184" mass="20436">MEGWMTTELSVDVRVQVARLRNLLVDAARCGALASPLASLPHPRWEPLELQALWWLRAECLLPVGELAHRLGGLAMPRLSRLVDRLEEGGLVRRERSVRHDRRRVRVRLTDAGRAVAEETDALVQERMARLLAPLQGETRSALMDVLELWVEALGAQARATEEEEEDGTTPPLAADEVLTASAA</sequence>
<dbReference type="PROSITE" id="PS50995">
    <property type="entry name" value="HTH_MARR_2"/>
    <property type="match status" value="1"/>
</dbReference>
<evidence type="ECO:0000256" key="1">
    <source>
        <dbReference type="SAM" id="MobiDB-lite"/>
    </source>
</evidence>
<protein>
    <submittedName>
        <fullName evidence="3">MarR family transcriptional regulator</fullName>
    </submittedName>
</protein>
<feature type="domain" description="HTH marR-type" evidence="2">
    <location>
        <begin position="6"/>
        <end position="152"/>
    </location>
</feature>
<dbReference type="SMART" id="SM00347">
    <property type="entry name" value="HTH_MARR"/>
    <property type="match status" value="1"/>
</dbReference>
<dbReference type="PANTHER" id="PTHR33164">
    <property type="entry name" value="TRANSCRIPTIONAL REGULATOR, MARR FAMILY"/>
    <property type="match status" value="1"/>
</dbReference>
<evidence type="ECO:0000313" key="3">
    <source>
        <dbReference type="EMBL" id="RKI07209.1"/>
    </source>
</evidence>